<dbReference type="AlphaFoldDB" id="A0A4R4E3F6"/>
<evidence type="ECO:0000259" key="1">
    <source>
        <dbReference type="Pfam" id="PF12728"/>
    </source>
</evidence>
<reference evidence="2 3" key="1">
    <citation type="submission" date="2019-03" db="EMBL/GenBank/DDBJ databases">
        <authorList>
            <person name="Kim M.K.M."/>
        </authorList>
    </citation>
    <scope>NUCLEOTIDE SEQUENCE [LARGE SCALE GENOMIC DNA]</scope>
    <source>
        <strain evidence="2 3">17J68-15</strain>
    </source>
</reference>
<dbReference type="Proteomes" id="UP000295164">
    <property type="component" value="Unassembled WGS sequence"/>
</dbReference>
<dbReference type="GO" id="GO:0003677">
    <property type="term" value="F:DNA binding"/>
    <property type="evidence" value="ECO:0007669"/>
    <property type="project" value="UniProtKB-KW"/>
</dbReference>
<dbReference type="InterPro" id="IPR010093">
    <property type="entry name" value="SinI_DNA-bd"/>
</dbReference>
<dbReference type="InterPro" id="IPR041657">
    <property type="entry name" value="HTH_17"/>
</dbReference>
<proteinExistence type="predicted"/>
<dbReference type="NCBIfam" id="TIGR01764">
    <property type="entry name" value="excise"/>
    <property type="match status" value="1"/>
</dbReference>
<comment type="caution">
    <text evidence="2">The sequence shown here is derived from an EMBL/GenBank/DDBJ whole genome shotgun (WGS) entry which is preliminary data.</text>
</comment>
<dbReference type="RefSeq" id="WP_131851187.1">
    <property type="nucleotide sequence ID" value="NZ_SKFH01000006.1"/>
</dbReference>
<feature type="domain" description="Helix-turn-helix" evidence="1">
    <location>
        <begin position="39"/>
        <end position="88"/>
    </location>
</feature>
<keyword evidence="2" id="KW-0238">DNA-binding</keyword>
<protein>
    <submittedName>
        <fullName evidence="2">DNA-binding protein</fullName>
    </submittedName>
</protein>
<dbReference type="InterPro" id="IPR009061">
    <property type="entry name" value="DNA-bd_dom_put_sf"/>
</dbReference>
<organism evidence="2 3">
    <name type="scientific">Flaviaesturariibacter aridisoli</name>
    <dbReference type="NCBI Taxonomy" id="2545761"/>
    <lineage>
        <taxon>Bacteria</taxon>
        <taxon>Pseudomonadati</taxon>
        <taxon>Bacteroidota</taxon>
        <taxon>Chitinophagia</taxon>
        <taxon>Chitinophagales</taxon>
        <taxon>Chitinophagaceae</taxon>
        <taxon>Flaviaestuariibacter</taxon>
    </lineage>
</organism>
<evidence type="ECO:0000313" key="2">
    <source>
        <dbReference type="EMBL" id="TCZ73457.1"/>
    </source>
</evidence>
<sequence>MQERLMLITEPELTNLITKAINKAFETLKAVQEQKGEEWLTFDEACKYLGVSKPTLRKLTKGYKLTAYPVGRQIRYNKQELDQSIKSKSLKGK</sequence>
<dbReference type="SUPFAM" id="SSF46955">
    <property type="entry name" value="Putative DNA-binding domain"/>
    <property type="match status" value="1"/>
</dbReference>
<evidence type="ECO:0000313" key="3">
    <source>
        <dbReference type="Proteomes" id="UP000295164"/>
    </source>
</evidence>
<keyword evidence="3" id="KW-1185">Reference proteome</keyword>
<dbReference type="EMBL" id="SKFH01000006">
    <property type="protein sequence ID" value="TCZ73457.1"/>
    <property type="molecule type" value="Genomic_DNA"/>
</dbReference>
<name>A0A4R4E3F6_9BACT</name>
<accession>A0A4R4E3F6</accession>
<gene>
    <name evidence="2" type="ORF">E0486_05720</name>
</gene>
<dbReference type="OrthoDB" id="678980at2"/>
<dbReference type="Pfam" id="PF12728">
    <property type="entry name" value="HTH_17"/>
    <property type="match status" value="1"/>
</dbReference>